<dbReference type="SUPFAM" id="SSF47954">
    <property type="entry name" value="Cyclin-like"/>
    <property type="match status" value="2"/>
</dbReference>
<dbReference type="STRING" id="1173061.A0A0J9X555"/>
<evidence type="ECO:0000256" key="1">
    <source>
        <dbReference type="RuleBase" id="RU000383"/>
    </source>
</evidence>
<dbReference type="PIRSF" id="PIRSF028758">
    <property type="entry name" value="Cyclin, C/H/G types"/>
    <property type="match status" value="1"/>
</dbReference>
<proteinExistence type="inferred from homology"/>
<dbReference type="GO" id="GO:0006357">
    <property type="term" value="P:regulation of transcription by RNA polymerase II"/>
    <property type="evidence" value="ECO:0007669"/>
    <property type="project" value="InterPro"/>
</dbReference>
<accession>A0A0J9X555</accession>
<sequence length="285" mass="33460">MSADYWASSQRHHWQFTRESLAKARAQVNENERASGTLVNDVENNRQMKIYFHILIRQLGRQLNLRQRVMATAEVYCSRFFTRVSIYEVNIYMIVATCVYVACKTEEYPQHIRTVTSEARNVWPDFVTHDPTKIAECEFYLIEELDSYLIVYHPYRSLMQLTQAMTKYNPQLTLVMEELQNTWSMINDSYATDLLLLHPPHIIAATCLYMIMVLKSPLIRPSKPPDSVKARIELFAAFLGNSGIDLERIVENVQEMISLYMRWENFNETKYKNGFVKLLFGLSRE</sequence>
<gene>
    <name evidence="3" type="ORF">BN980_GECA02s08348g</name>
</gene>
<dbReference type="InterPro" id="IPR006671">
    <property type="entry name" value="Cyclin_N"/>
</dbReference>
<evidence type="ECO:0000259" key="2">
    <source>
        <dbReference type="SMART" id="SM00385"/>
    </source>
</evidence>
<dbReference type="OrthoDB" id="10266018at2759"/>
<reference evidence="3" key="1">
    <citation type="submission" date="2014-03" db="EMBL/GenBank/DDBJ databases">
        <authorList>
            <person name="Casaregola S."/>
        </authorList>
    </citation>
    <scope>NUCLEOTIDE SEQUENCE [LARGE SCALE GENOMIC DNA]</scope>
    <source>
        <strain evidence="3">CLIB 918</strain>
    </source>
</reference>
<dbReference type="Pfam" id="PF00134">
    <property type="entry name" value="Cyclin_N"/>
    <property type="match status" value="1"/>
</dbReference>
<dbReference type="EMBL" id="CCBN010000002">
    <property type="protein sequence ID" value="CDO52270.1"/>
    <property type="molecule type" value="Genomic_DNA"/>
</dbReference>
<dbReference type="CDD" id="cd20513">
    <property type="entry name" value="CYCLIN_CCNC_rpt1"/>
    <property type="match status" value="1"/>
</dbReference>
<protein>
    <submittedName>
        <fullName evidence="3">Similar to Saccharomyces cerevisiae YNL025C SSN8 Cyclin-like component of the RNA polymerase II holoenzyme</fullName>
    </submittedName>
</protein>
<dbReference type="InterPro" id="IPR036915">
    <property type="entry name" value="Cyclin-like_sf"/>
</dbReference>
<keyword evidence="1" id="KW-0195">Cyclin</keyword>
<dbReference type="AlphaFoldDB" id="A0A0J9X555"/>
<evidence type="ECO:0000313" key="3">
    <source>
        <dbReference type="EMBL" id="CDO52270.1"/>
    </source>
</evidence>
<keyword evidence="4" id="KW-1185">Reference proteome</keyword>
<organism evidence="3 4">
    <name type="scientific">Geotrichum candidum</name>
    <name type="common">Oospora lactis</name>
    <name type="synonym">Dipodascus geotrichum</name>
    <dbReference type="NCBI Taxonomy" id="1173061"/>
    <lineage>
        <taxon>Eukaryota</taxon>
        <taxon>Fungi</taxon>
        <taxon>Dikarya</taxon>
        <taxon>Ascomycota</taxon>
        <taxon>Saccharomycotina</taxon>
        <taxon>Dipodascomycetes</taxon>
        <taxon>Dipodascales</taxon>
        <taxon>Dipodascaceae</taxon>
        <taxon>Geotrichum</taxon>
    </lineage>
</organism>
<comment type="caution">
    <text evidence="3">The sequence shown here is derived from an EMBL/GenBank/DDBJ whole genome shotgun (WGS) entry which is preliminary data.</text>
</comment>
<dbReference type="Gene3D" id="1.10.472.10">
    <property type="entry name" value="Cyclin-like"/>
    <property type="match status" value="2"/>
</dbReference>
<dbReference type="GO" id="GO:0016538">
    <property type="term" value="F:cyclin-dependent protein serine/threonine kinase regulator activity"/>
    <property type="evidence" value="ECO:0007669"/>
    <property type="project" value="InterPro"/>
</dbReference>
<dbReference type="Proteomes" id="UP000242525">
    <property type="component" value="Unassembled WGS sequence"/>
</dbReference>
<name>A0A0J9X555_GEOCN</name>
<dbReference type="PANTHER" id="PTHR10026">
    <property type="entry name" value="CYCLIN"/>
    <property type="match status" value="1"/>
</dbReference>
<evidence type="ECO:0000313" key="4">
    <source>
        <dbReference type="Proteomes" id="UP000242525"/>
    </source>
</evidence>
<feature type="domain" description="Cyclin-like" evidence="2">
    <location>
        <begin position="54"/>
        <end position="143"/>
    </location>
</feature>
<comment type="similarity">
    <text evidence="1">Belongs to the cyclin family.</text>
</comment>
<dbReference type="InterPro" id="IPR043198">
    <property type="entry name" value="Cyclin/Ssn8"/>
</dbReference>
<dbReference type="SMART" id="SM00385">
    <property type="entry name" value="CYCLIN"/>
    <property type="match status" value="1"/>
</dbReference>
<dbReference type="InterPro" id="IPR013763">
    <property type="entry name" value="Cyclin-like_dom"/>
</dbReference>